<name>F6H632_VITVI</name>
<dbReference type="PaxDb" id="29760-VIT_14s0036g00220.t01"/>
<sequence length="39" mass="4652">MSFPKTPHIGNNPNNHINSYLWLRKSYTELEPILRNLSR</sequence>
<dbReference type="Proteomes" id="UP000009183">
    <property type="component" value="Chromosome 14"/>
</dbReference>
<proteinExistence type="predicted"/>
<dbReference type="EMBL" id="FN595241">
    <property type="protein sequence ID" value="CCB47672.1"/>
    <property type="molecule type" value="Genomic_DNA"/>
</dbReference>
<dbReference type="HOGENOM" id="CLU_3321041_0_0_1"/>
<accession>F6H632</accession>
<dbReference type="InParanoid" id="F6H632"/>
<organism evidence="1 2">
    <name type="scientific">Vitis vinifera</name>
    <name type="common">Grape</name>
    <dbReference type="NCBI Taxonomy" id="29760"/>
    <lineage>
        <taxon>Eukaryota</taxon>
        <taxon>Viridiplantae</taxon>
        <taxon>Streptophyta</taxon>
        <taxon>Embryophyta</taxon>
        <taxon>Tracheophyta</taxon>
        <taxon>Spermatophyta</taxon>
        <taxon>Magnoliopsida</taxon>
        <taxon>eudicotyledons</taxon>
        <taxon>Gunneridae</taxon>
        <taxon>Pentapetalae</taxon>
        <taxon>rosids</taxon>
        <taxon>Vitales</taxon>
        <taxon>Vitaceae</taxon>
        <taxon>Viteae</taxon>
        <taxon>Vitis</taxon>
    </lineage>
</organism>
<evidence type="ECO:0000313" key="1">
    <source>
        <dbReference type="EMBL" id="CCB47672.1"/>
    </source>
</evidence>
<keyword evidence="2" id="KW-1185">Reference proteome</keyword>
<reference evidence="2" key="1">
    <citation type="journal article" date="2007" name="Nature">
        <title>The grapevine genome sequence suggests ancestral hexaploidization in major angiosperm phyla.</title>
        <authorList>
            <consortium name="The French-Italian Public Consortium for Grapevine Genome Characterization."/>
            <person name="Jaillon O."/>
            <person name="Aury J.-M."/>
            <person name="Noel B."/>
            <person name="Policriti A."/>
            <person name="Clepet C."/>
            <person name="Casagrande A."/>
            <person name="Choisne N."/>
            <person name="Aubourg S."/>
            <person name="Vitulo N."/>
            <person name="Jubin C."/>
            <person name="Vezzi A."/>
            <person name="Legeai F."/>
            <person name="Hugueney P."/>
            <person name="Dasilva C."/>
            <person name="Horner D."/>
            <person name="Mica E."/>
            <person name="Jublot D."/>
            <person name="Poulain J."/>
            <person name="Bruyere C."/>
            <person name="Billault A."/>
            <person name="Segurens B."/>
            <person name="Gouyvenoux M."/>
            <person name="Ugarte E."/>
            <person name="Cattonaro F."/>
            <person name="Anthouard V."/>
            <person name="Vico V."/>
            <person name="Del Fabbro C."/>
            <person name="Alaux M."/>
            <person name="Di Gaspero G."/>
            <person name="Dumas V."/>
            <person name="Felice N."/>
            <person name="Paillard S."/>
            <person name="Juman I."/>
            <person name="Moroldo M."/>
            <person name="Scalabrin S."/>
            <person name="Canaguier A."/>
            <person name="Le Clainche I."/>
            <person name="Malacrida G."/>
            <person name="Durand E."/>
            <person name="Pesole G."/>
            <person name="Laucou V."/>
            <person name="Chatelet P."/>
            <person name="Merdinoglu D."/>
            <person name="Delledonne M."/>
            <person name="Pezzotti M."/>
            <person name="Lecharny A."/>
            <person name="Scarpelli C."/>
            <person name="Artiguenave F."/>
            <person name="Pe M.E."/>
            <person name="Valle G."/>
            <person name="Morgante M."/>
            <person name="Caboche M."/>
            <person name="Adam-Blondon A.-F."/>
            <person name="Weissenbach J."/>
            <person name="Quetier F."/>
            <person name="Wincker P."/>
        </authorList>
    </citation>
    <scope>NUCLEOTIDE SEQUENCE [LARGE SCALE GENOMIC DNA]</scope>
    <source>
        <strain evidence="2">cv. Pinot noir / PN40024</strain>
    </source>
</reference>
<protein>
    <submittedName>
        <fullName evidence="1">Uncharacterized protein</fullName>
    </submittedName>
</protein>
<gene>
    <name evidence="1" type="ordered locus">VIT_14s0036g00220</name>
</gene>
<evidence type="ECO:0000313" key="2">
    <source>
        <dbReference type="Proteomes" id="UP000009183"/>
    </source>
</evidence>
<dbReference type="AlphaFoldDB" id="F6H632"/>